<evidence type="ECO:0000313" key="3">
    <source>
        <dbReference type="Proteomes" id="UP001153269"/>
    </source>
</evidence>
<evidence type="ECO:0000313" key="2">
    <source>
        <dbReference type="EMBL" id="CAB1460076.1"/>
    </source>
</evidence>
<sequence length="130" mass="14355">MGRTTTPLVHKAGWHKYAVYTAQCQSQISACGPDILVSNQTSQFDTPGVDNRRKEKKQMQQSSRAPRDEAERRPLKARHAVGPPIANELRCGGTQTAPQVRVIHYGGLTDLSVLADRWSSRGLADVTIYP</sequence>
<dbReference type="Proteomes" id="UP001153269">
    <property type="component" value="Unassembled WGS sequence"/>
</dbReference>
<dbReference type="EMBL" id="CADEAL010004458">
    <property type="protein sequence ID" value="CAB1460076.1"/>
    <property type="molecule type" value="Genomic_DNA"/>
</dbReference>
<accession>A0A9N7W421</accession>
<reference evidence="2" key="1">
    <citation type="submission" date="2020-03" db="EMBL/GenBank/DDBJ databases">
        <authorList>
            <person name="Weist P."/>
        </authorList>
    </citation>
    <scope>NUCLEOTIDE SEQUENCE</scope>
</reference>
<evidence type="ECO:0000256" key="1">
    <source>
        <dbReference type="SAM" id="MobiDB-lite"/>
    </source>
</evidence>
<gene>
    <name evidence="2" type="ORF">PLEPLA_LOCUS47913</name>
</gene>
<proteinExistence type="predicted"/>
<comment type="caution">
    <text evidence="2">The sequence shown here is derived from an EMBL/GenBank/DDBJ whole genome shotgun (WGS) entry which is preliminary data.</text>
</comment>
<keyword evidence="3" id="KW-1185">Reference proteome</keyword>
<name>A0A9N7W421_PLEPL</name>
<feature type="compositionally biased region" description="Basic and acidic residues" evidence="1">
    <location>
        <begin position="65"/>
        <end position="74"/>
    </location>
</feature>
<organism evidence="2 3">
    <name type="scientific">Pleuronectes platessa</name>
    <name type="common">European plaice</name>
    <dbReference type="NCBI Taxonomy" id="8262"/>
    <lineage>
        <taxon>Eukaryota</taxon>
        <taxon>Metazoa</taxon>
        <taxon>Chordata</taxon>
        <taxon>Craniata</taxon>
        <taxon>Vertebrata</taxon>
        <taxon>Euteleostomi</taxon>
        <taxon>Actinopterygii</taxon>
        <taxon>Neopterygii</taxon>
        <taxon>Teleostei</taxon>
        <taxon>Neoteleostei</taxon>
        <taxon>Acanthomorphata</taxon>
        <taxon>Carangaria</taxon>
        <taxon>Pleuronectiformes</taxon>
        <taxon>Pleuronectoidei</taxon>
        <taxon>Pleuronectidae</taxon>
        <taxon>Pleuronectes</taxon>
    </lineage>
</organism>
<protein>
    <submittedName>
        <fullName evidence="2">Uncharacterized protein</fullName>
    </submittedName>
</protein>
<dbReference type="AlphaFoldDB" id="A0A9N7W421"/>
<feature type="region of interest" description="Disordered" evidence="1">
    <location>
        <begin position="40"/>
        <end position="92"/>
    </location>
</feature>